<dbReference type="SUPFAM" id="SSF52266">
    <property type="entry name" value="SGNH hydrolase"/>
    <property type="match status" value="1"/>
</dbReference>
<dbReference type="EMBL" id="CP159837">
    <property type="protein sequence ID" value="XCM38227.1"/>
    <property type="molecule type" value="Genomic_DNA"/>
</dbReference>
<dbReference type="AlphaFoldDB" id="A0AAU8JI76"/>
<evidence type="ECO:0008006" key="2">
    <source>
        <dbReference type="Google" id="ProtNLM"/>
    </source>
</evidence>
<evidence type="ECO:0000313" key="1">
    <source>
        <dbReference type="EMBL" id="XCM38227.1"/>
    </source>
</evidence>
<dbReference type="RefSeq" id="WP_190879741.1">
    <property type="nucleotide sequence ID" value="NZ_CP159837.1"/>
</dbReference>
<name>A0AAU8JI76_9CYAN</name>
<accession>A0AAU8JI76</accession>
<gene>
    <name evidence="1" type="ORF">ABWT76_001059</name>
</gene>
<organism evidence="1">
    <name type="scientific">Planktothricoides raciborskii GIHE-MW2</name>
    <dbReference type="NCBI Taxonomy" id="2792601"/>
    <lineage>
        <taxon>Bacteria</taxon>
        <taxon>Bacillati</taxon>
        <taxon>Cyanobacteriota</taxon>
        <taxon>Cyanophyceae</taxon>
        <taxon>Oscillatoriophycideae</taxon>
        <taxon>Oscillatoriales</taxon>
        <taxon>Oscillatoriaceae</taxon>
        <taxon>Planktothricoides</taxon>
    </lineage>
</organism>
<reference evidence="1" key="1">
    <citation type="submission" date="2024-07" db="EMBL/GenBank/DDBJ databases">
        <authorList>
            <person name="Kim Y.J."/>
            <person name="Jeong J.Y."/>
        </authorList>
    </citation>
    <scope>NUCLEOTIDE SEQUENCE</scope>
    <source>
        <strain evidence="1">GIHE-MW2</strain>
    </source>
</reference>
<protein>
    <recommendedName>
        <fullName evidence="2">DUF1574 domain-containing protein</fullName>
    </recommendedName>
</protein>
<proteinExistence type="predicted"/>
<sequence length="451" mass="50060">MSKYGYLYRLVGAIAISSATLSLTLATVMRLPIAARSAKPLNLLTVSRPADPFREAIGQATRAATLAQNAFSPTDWNQVAMAWIEAVAWMQSVPPNSPKRVFAEKKVVEYLENFTQAQRRAAGNFGLSYPTLGSEILDRQLELYLSYIAAVGIPDVAIIGSSRALQGIDPSVLQQALAARGYPGLRIFNFSVNGATAQVVNFMLSKLLTPNQLPRMIIWADGLRAFNNGRFDRTYNEILNSPGYQLLMSGTRPTLGSQLPATAISEETFHAKQLYSYQPVVHHETWDDPGVMMPGILAQGGPGSSLFEAIDANGFRAVSTRFNPSVYYRQNPRVSGNYDGDYARFQLGGSQDAALRSVVALTKARRIPLLVVNLPVTNDYLDSSRSYRQQQFRQYMQNQARSLGFVWRDYSQGNLSRNEYFEDPSHLNRFGAAAVARQLAADQALRWPRRQ</sequence>